<evidence type="ECO:0000313" key="2">
    <source>
        <dbReference type="Proteomes" id="UP001186974"/>
    </source>
</evidence>
<keyword evidence="2" id="KW-1185">Reference proteome</keyword>
<comment type="caution">
    <text evidence="1">The sequence shown here is derived from an EMBL/GenBank/DDBJ whole genome shotgun (WGS) entry which is preliminary data.</text>
</comment>
<reference evidence="1" key="1">
    <citation type="submission" date="2024-09" db="EMBL/GenBank/DDBJ databases">
        <title>Black Yeasts Isolated from many extreme environments.</title>
        <authorList>
            <person name="Coleine C."/>
            <person name="Stajich J.E."/>
            <person name="Selbmann L."/>
        </authorList>
    </citation>
    <scope>NUCLEOTIDE SEQUENCE</scope>
    <source>
        <strain evidence="1">CCFEE 5737</strain>
    </source>
</reference>
<gene>
    <name evidence="1" type="ORF">LTS18_000688</name>
</gene>
<accession>A0ACC3DUQ3</accession>
<sequence>MTSQAEGQDDSVIPTRSAIHRGTPASADGRRKKRLCDTSPAKPAEYVFLKITSLFQREVDTPQPNSRQERRSSPPTTLGRFTDSSESENLLFRITSESSINSVEPKVDVDFPLVPRVAAPVATEMSTFFTPVSQALNTDRKAREEYWKTTALQVMDREAAMRAEIEEAQIQHQGIQADNARLRQQIDTDGKELISLRGGISRAEVARKIAKEQSDRVSKEMVEELIAVRKQFANANDEKDRVLNQLTELEAEHDKKLKQQAETVTKEKQQALQRAESAKRGREKAVKQAEEAAKAKTEAETEMKVWKTKYEVLTATMLGLIKNDGGCG</sequence>
<evidence type="ECO:0000313" key="1">
    <source>
        <dbReference type="EMBL" id="KAK3080508.1"/>
    </source>
</evidence>
<proteinExistence type="predicted"/>
<name>A0ACC3DUQ3_9PEZI</name>
<dbReference type="Proteomes" id="UP001186974">
    <property type="component" value="Unassembled WGS sequence"/>
</dbReference>
<organism evidence="1 2">
    <name type="scientific">Coniosporium uncinatum</name>
    <dbReference type="NCBI Taxonomy" id="93489"/>
    <lineage>
        <taxon>Eukaryota</taxon>
        <taxon>Fungi</taxon>
        <taxon>Dikarya</taxon>
        <taxon>Ascomycota</taxon>
        <taxon>Pezizomycotina</taxon>
        <taxon>Dothideomycetes</taxon>
        <taxon>Dothideomycetes incertae sedis</taxon>
        <taxon>Coniosporium</taxon>
    </lineage>
</organism>
<dbReference type="EMBL" id="JAWDJW010000531">
    <property type="protein sequence ID" value="KAK3080508.1"/>
    <property type="molecule type" value="Genomic_DNA"/>
</dbReference>
<protein>
    <submittedName>
        <fullName evidence="1">Uncharacterized protein</fullName>
    </submittedName>
</protein>